<protein>
    <recommendedName>
        <fullName evidence="4">DUF304 domain-containing protein</fullName>
    </recommendedName>
</protein>
<keyword evidence="1" id="KW-0812">Transmembrane</keyword>
<dbReference type="PROSITE" id="PS51257">
    <property type="entry name" value="PROKAR_LIPOPROTEIN"/>
    <property type="match status" value="1"/>
</dbReference>
<comment type="caution">
    <text evidence="2">The sequence shown here is derived from an EMBL/GenBank/DDBJ whole genome shotgun (WGS) entry which is preliminary data.</text>
</comment>
<dbReference type="OrthoDB" id="982741at2"/>
<feature type="transmembrane region" description="Helical" evidence="1">
    <location>
        <begin position="111"/>
        <end position="129"/>
    </location>
</feature>
<feature type="transmembrane region" description="Helical" evidence="1">
    <location>
        <begin position="135"/>
        <end position="156"/>
    </location>
</feature>
<dbReference type="AlphaFoldDB" id="A0A150XJX8"/>
<proteinExistence type="predicted"/>
<organism evidence="2 3">
    <name type="scientific">Roseivirga echinicomitans</name>
    <dbReference type="NCBI Taxonomy" id="296218"/>
    <lineage>
        <taxon>Bacteria</taxon>
        <taxon>Pseudomonadati</taxon>
        <taxon>Bacteroidota</taxon>
        <taxon>Cytophagia</taxon>
        <taxon>Cytophagales</taxon>
        <taxon>Roseivirgaceae</taxon>
        <taxon>Roseivirga</taxon>
    </lineage>
</organism>
<feature type="transmembrane region" description="Helical" evidence="1">
    <location>
        <begin position="12"/>
        <end position="32"/>
    </location>
</feature>
<name>A0A150XJX8_9BACT</name>
<evidence type="ECO:0008006" key="4">
    <source>
        <dbReference type="Google" id="ProtNLM"/>
    </source>
</evidence>
<keyword evidence="3" id="KW-1185">Reference proteome</keyword>
<dbReference type="STRING" id="296218.AWN68_04950"/>
<evidence type="ECO:0000313" key="3">
    <source>
        <dbReference type="Proteomes" id="UP000075615"/>
    </source>
</evidence>
<dbReference type="RefSeq" id="WP_068415030.1">
    <property type="nucleotide sequence ID" value="NZ_LRDB01000012.1"/>
</dbReference>
<feature type="transmembrane region" description="Helical" evidence="1">
    <location>
        <begin position="44"/>
        <end position="62"/>
    </location>
</feature>
<reference evidence="2 3" key="1">
    <citation type="submission" date="2016-01" db="EMBL/GenBank/DDBJ databases">
        <title>Genome sequencing of Roseivirga echinicomitans KMM 6058.</title>
        <authorList>
            <person name="Selvaratnam C."/>
            <person name="Thevarajoo S."/>
            <person name="Goh K.M."/>
            <person name="Ee R."/>
            <person name="Chan K.-G."/>
            <person name="Chong C.S."/>
        </authorList>
    </citation>
    <scope>NUCLEOTIDE SEQUENCE [LARGE SCALE GENOMIC DNA]</scope>
    <source>
        <strain evidence="2 3">KMM 6058</strain>
    </source>
</reference>
<evidence type="ECO:0000256" key="1">
    <source>
        <dbReference type="SAM" id="Phobius"/>
    </source>
</evidence>
<gene>
    <name evidence="2" type="ORF">AWN68_04950</name>
</gene>
<evidence type="ECO:0000313" key="2">
    <source>
        <dbReference type="EMBL" id="KYG78981.1"/>
    </source>
</evidence>
<keyword evidence="1" id="KW-0472">Membrane</keyword>
<accession>A0A150XJX8</accession>
<keyword evidence="1" id="KW-1133">Transmembrane helix</keyword>
<sequence>MEASKKSRFTGVIAGLTLLMIAGLSACIIMLILMSVDDISFDKVMVFVLGLAVTVISLRTIVKQNQSYSQQRVDMARNGGEAVLTQWEIDKTQWTHFCKSKYESDINESSGYGWSAACLMGLVSGFSLWNRFDLGQIVAFVLLIAGVFFFIGKYVAGLKARSDFKRQCQLEVADIHFARSSIIFNSRLILLNELGYRLKDFSIQDKFNMKVIIFTVESGVGSRKSSSGYTIPMPADKMEEANQLSSYYNGIA</sequence>
<dbReference type="EMBL" id="LRDB01000012">
    <property type="protein sequence ID" value="KYG78981.1"/>
    <property type="molecule type" value="Genomic_DNA"/>
</dbReference>
<dbReference type="Proteomes" id="UP000075615">
    <property type="component" value="Unassembled WGS sequence"/>
</dbReference>